<keyword evidence="1" id="KW-1133">Transmembrane helix</keyword>
<dbReference type="AlphaFoldDB" id="A0A4S8M411"/>
<evidence type="ECO:0000313" key="2">
    <source>
        <dbReference type="EMBL" id="THU96919.1"/>
    </source>
</evidence>
<feature type="transmembrane region" description="Helical" evidence="1">
    <location>
        <begin position="60"/>
        <end position="83"/>
    </location>
</feature>
<accession>A0A4S8M411</accession>
<evidence type="ECO:0000256" key="1">
    <source>
        <dbReference type="SAM" id="Phobius"/>
    </source>
</evidence>
<dbReference type="Proteomes" id="UP000297245">
    <property type="component" value="Unassembled WGS sequence"/>
</dbReference>
<keyword evidence="1" id="KW-0472">Membrane</keyword>
<dbReference type="EMBL" id="ML179166">
    <property type="protein sequence ID" value="THU96919.1"/>
    <property type="molecule type" value="Genomic_DNA"/>
</dbReference>
<proteinExistence type="predicted"/>
<protein>
    <submittedName>
        <fullName evidence="2">Uncharacterized protein</fullName>
    </submittedName>
</protein>
<keyword evidence="1" id="KW-0812">Transmembrane</keyword>
<evidence type="ECO:0000313" key="3">
    <source>
        <dbReference type="Proteomes" id="UP000297245"/>
    </source>
</evidence>
<dbReference type="OrthoDB" id="3062533at2759"/>
<gene>
    <name evidence="2" type="ORF">K435DRAFT_796941</name>
</gene>
<reference evidence="2 3" key="1">
    <citation type="journal article" date="2019" name="Nat. Ecol. Evol.">
        <title>Megaphylogeny resolves global patterns of mushroom evolution.</title>
        <authorList>
            <person name="Varga T."/>
            <person name="Krizsan K."/>
            <person name="Foldi C."/>
            <person name="Dima B."/>
            <person name="Sanchez-Garcia M."/>
            <person name="Sanchez-Ramirez S."/>
            <person name="Szollosi G.J."/>
            <person name="Szarkandi J.G."/>
            <person name="Papp V."/>
            <person name="Albert L."/>
            <person name="Andreopoulos W."/>
            <person name="Angelini C."/>
            <person name="Antonin V."/>
            <person name="Barry K.W."/>
            <person name="Bougher N.L."/>
            <person name="Buchanan P."/>
            <person name="Buyck B."/>
            <person name="Bense V."/>
            <person name="Catcheside P."/>
            <person name="Chovatia M."/>
            <person name="Cooper J."/>
            <person name="Damon W."/>
            <person name="Desjardin D."/>
            <person name="Finy P."/>
            <person name="Geml J."/>
            <person name="Haridas S."/>
            <person name="Hughes K."/>
            <person name="Justo A."/>
            <person name="Karasinski D."/>
            <person name="Kautmanova I."/>
            <person name="Kiss B."/>
            <person name="Kocsube S."/>
            <person name="Kotiranta H."/>
            <person name="LaButti K.M."/>
            <person name="Lechner B.E."/>
            <person name="Liimatainen K."/>
            <person name="Lipzen A."/>
            <person name="Lukacs Z."/>
            <person name="Mihaltcheva S."/>
            <person name="Morgado L.N."/>
            <person name="Niskanen T."/>
            <person name="Noordeloos M.E."/>
            <person name="Ohm R.A."/>
            <person name="Ortiz-Santana B."/>
            <person name="Ovrebo C."/>
            <person name="Racz N."/>
            <person name="Riley R."/>
            <person name="Savchenko A."/>
            <person name="Shiryaev A."/>
            <person name="Soop K."/>
            <person name="Spirin V."/>
            <person name="Szebenyi C."/>
            <person name="Tomsovsky M."/>
            <person name="Tulloss R.E."/>
            <person name="Uehling J."/>
            <person name="Grigoriev I.V."/>
            <person name="Vagvolgyi C."/>
            <person name="Papp T."/>
            <person name="Martin F.M."/>
            <person name="Miettinen O."/>
            <person name="Hibbett D.S."/>
            <person name="Nagy L.G."/>
        </authorList>
    </citation>
    <scope>NUCLEOTIDE SEQUENCE [LARGE SCALE GENOMIC DNA]</scope>
    <source>
        <strain evidence="2 3">CBS 962.96</strain>
    </source>
</reference>
<keyword evidence="3" id="KW-1185">Reference proteome</keyword>
<sequence length="114" mass="13188">MWSPKLRYVQSAICFLSLITSRAELSDLPTPVSQFSIGLSTVITQIFMLRRYWNLTKKKAVLYLASLLIFLACCEFVCVIGRFNDFNRFGHTDYIRSCRVQVNERVDSSPVYYG</sequence>
<name>A0A4S8M411_DENBC</name>
<organism evidence="2 3">
    <name type="scientific">Dendrothele bispora (strain CBS 962.96)</name>
    <dbReference type="NCBI Taxonomy" id="1314807"/>
    <lineage>
        <taxon>Eukaryota</taxon>
        <taxon>Fungi</taxon>
        <taxon>Dikarya</taxon>
        <taxon>Basidiomycota</taxon>
        <taxon>Agaricomycotina</taxon>
        <taxon>Agaricomycetes</taxon>
        <taxon>Agaricomycetidae</taxon>
        <taxon>Agaricales</taxon>
        <taxon>Agaricales incertae sedis</taxon>
        <taxon>Dendrothele</taxon>
    </lineage>
</organism>